<dbReference type="AlphaFoldDB" id="A0A7X4YRL7"/>
<reference evidence="2 3" key="1">
    <citation type="submission" date="2020-01" db="EMBL/GenBank/DDBJ databases">
        <title>Paenibacillus soybeanensis sp. nov. isolated from the nodules of soybean (Glycine max(L.) Merr).</title>
        <authorList>
            <person name="Wang H."/>
        </authorList>
    </citation>
    <scope>NUCLEOTIDE SEQUENCE [LARGE SCALE GENOMIC DNA]</scope>
    <source>
        <strain evidence="2 3">DSM 23054</strain>
    </source>
</reference>
<dbReference type="SUPFAM" id="SSF51445">
    <property type="entry name" value="(Trans)glycosidases"/>
    <property type="match status" value="1"/>
</dbReference>
<dbReference type="InterPro" id="IPR017853">
    <property type="entry name" value="GH"/>
</dbReference>
<dbReference type="OrthoDB" id="154460at2"/>
<comment type="caution">
    <text evidence="2">The sequence shown here is derived from an EMBL/GenBank/DDBJ whole genome shotgun (WGS) entry which is preliminary data.</text>
</comment>
<dbReference type="GO" id="GO:0000272">
    <property type="term" value="P:polysaccharide catabolic process"/>
    <property type="evidence" value="ECO:0007669"/>
    <property type="project" value="InterPro"/>
</dbReference>
<evidence type="ECO:0000313" key="3">
    <source>
        <dbReference type="Proteomes" id="UP000558113"/>
    </source>
</evidence>
<dbReference type="Gene3D" id="3.20.20.80">
    <property type="entry name" value="Glycosidases"/>
    <property type="match status" value="1"/>
</dbReference>
<dbReference type="EMBL" id="JAAAMU010000011">
    <property type="protein sequence ID" value="NBC71277.1"/>
    <property type="molecule type" value="Genomic_DNA"/>
</dbReference>
<sequence>MGNVPIRVHPENNRIFEFRGQPLMLVCATEHYGAVMNRPFNFENYLADATEKKQTLTRLFVLFREFQMTINPYSTCKPESPDFVTPFKRTGPGKAIDGQPKFDLDAWNPEFFDRLHRFLSLASDYGIIVEVTLLSNTYQPAVWDLNPLNASNNVNDVETIEWMTYNTQRNPKILAYQLAHVRKIVEETNKYDNIIYEICNEPGGQFGGAESGHPSPAEVDLWQMAIRDEIRLTEANLPNRHLIAGQEAFTYEPWEQSSDYSFGDFGIEVVNMHPLPNTTYGGKSYHMGEFMSKQLNLRAVRDYCLATAGESKPLNYDEDNVASQYKDTEGWTIHRKRAWTTLLSGCHYDYIDFSINIYVETGTPESQRHIRTWLKHLSEYLHGLDLVRARPLTDVVAEEPAHTLAVVFGIPGEDYSIYLADERELADAGAGEPLETELRVRLPEGAYRVSCYSPVTGMGSPWIRIEGDANTRLSLPEFQHDLVVRVRKVK</sequence>
<accession>A0A7X4YRL7</accession>
<protein>
    <submittedName>
        <fullName evidence="2">Cellulase family glycosylhydrolase</fullName>
    </submittedName>
</protein>
<gene>
    <name evidence="2" type="ORF">GT003_19965</name>
</gene>
<keyword evidence="3" id="KW-1185">Reference proteome</keyword>
<dbReference type="Pfam" id="PF19815">
    <property type="entry name" value="DUF6298"/>
    <property type="match status" value="1"/>
</dbReference>
<keyword evidence="2" id="KW-0378">Hydrolase</keyword>
<proteinExistence type="predicted"/>
<evidence type="ECO:0000259" key="1">
    <source>
        <dbReference type="Pfam" id="PF19815"/>
    </source>
</evidence>
<dbReference type="Proteomes" id="UP000558113">
    <property type="component" value="Unassembled WGS sequence"/>
</dbReference>
<feature type="domain" description="DUF6298" evidence="1">
    <location>
        <begin position="81"/>
        <end position="168"/>
    </location>
</feature>
<organism evidence="2 3">
    <name type="scientific">Paenibacillus sacheonensis</name>
    <dbReference type="NCBI Taxonomy" id="742054"/>
    <lineage>
        <taxon>Bacteria</taxon>
        <taxon>Bacillati</taxon>
        <taxon>Bacillota</taxon>
        <taxon>Bacilli</taxon>
        <taxon>Bacillales</taxon>
        <taxon>Paenibacillaceae</taxon>
        <taxon>Paenibacillus</taxon>
    </lineage>
</organism>
<name>A0A7X4YRL7_9BACL</name>
<dbReference type="GO" id="GO:0004553">
    <property type="term" value="F:hydrolase activity, hydrolyzing O-glycosyl compounds"/>
    <property type="evidence" value="ECO:0007669"/>
    <property type="project" value="InterPro"/>
</dbReference>
<evidence type="ECO:0000313" key="2">
    <source>
        <dbReference type="EMBL" id="NBC71277.1"/>
    </source>
</evidence>
<dbReference type="RefSeq" id="WP_161701093.1">
    <property type="nucleotide sequence ID" value="NZ_JAAAMU010000011.1"/>
</dbReference>
<dbReference type="InterPro" id="IPR046265">
    <property type="entry name" value="DUF6298"/>
</dbReference>